<dbReference type="OrthoDB" id="6573972at2759"/>
<dbReference type="AlphaFoldDB" id="A0A6G0YE87"/>
<protein>
    <submittedName>
        <fullName evidence="1">Uncharacterized protein</fullName>
    </submittedName>
</protein>
<gene>
    <name evidence="1" type="ORF">FWK35_00022071</name>
</gene>
<evidence type="ECO:0000313" key="1">
    <source>
        <dbReference type="EMBL" id="KAF0754004.1"/>
    </source>
</evidence>
<dbReference type="EMBL" id="VUJU01004554">
    <property type="protein sequence ID" value="KAF0754004.1"/>
    <property type="molecule type" value="Genomic_DNA"/>
</dbReference>
<sequence>MFRIDLKMSLNICFFNLIFNILLITAADKKNTINAFFDVLLSDNSHENRYKALLQTGIHDFSIGLFDGSGGRIDKISNIQRTGNVIMHPGKEETWIEMSFIVQHLDVIWDNSTCFGIKCQLWATMLNNKFDVKMAVRPINCLVSYNINLNTVGTMEVSVSELPKYMPSFIFNGALYIVEVFFKGPLMESVKHRINHSVIHDFIDKNQINQICIAVNETIYTKID</sequence>
<keyword evidence="2" id="KW-1185">Reference proteome</keyword>
<evidence type="ECO:0000313" key="2">
    <source>
        <dbReference type="Proteomes" id="UP000478052"/>
    </source>
</evidence>
<comment type="caution">
    <text evidence="1">The sequence shown here is derived from an EMBL/GenBank/DDBJ whole genome shotgun (WGS) entry which is preliminary data.</text>
</comment>
<accession>A0A6G0YE87</accession>
<proteinExistence type="predicted"/>
<organism evidence="1 2">
    <name type="scientific">Aphis craccivora</name>
    <name type="common">Cowpea aphid</name>
    <dbReference type="NCBI Taxonomy" id="307492"/>
    <lineage>
        <taxon>Eukaryota</taxon>
        <taxon>Metazoa</taxon>
        <taxon>Ecdysozoa</taxon>
        <taxon>Arthropoda</taxon>
        <taxon>Hexapoda</taxon>
        <taxon>Insecta</taxon>
        <taxon>Pterygota</taxon>
        <taxon>Neoptera</taxon>
        <taxon>Paraneoptera</taxon>
        <taxon>Hemiptera</taxon>
        <taxon>Sternorrhyncha</taxon>
        <taxon>Aphidomorpha</taxon>
        <taxon>Aphidoidea</taxon>
        <taxon>Aphididae</taxon>
        <taxon>Aphidini</taxon>
        <taxon>Aphis</taxon>
        <taxon>Aphis</taxon>
    </lineage>
</organism>
<name>A0A6G0YE87_APHCR</name>
<dbReference type="Proteomes" id="UP000478052">
    <property type="component" value="Unassembled WGS sequence"/>
</dbReference>
<reference evidence="1 2" key="1">
    <citation type="submission" date="2019-08" db="EMBL/GenBank/DDBJ databases">
        <title>Whole genome of Aphis craccivora.</title>
        <authorList>
            <person name="Voronova N.V."/>
            <person name="Shulinski R.S."/>
            <person name="Bandarenka Y.V."/>
            <person name="Zhorov D.G."/>
            <person name="Warner D."/>
        </authorList>
    </citation>
    <scope>NUCLEOTIDE SEQUENCE [LARGE SCALE GENOMIC DNA]</scope>
    <source>
        <strain evidence="1">180601</strain>
        <tissue evidence="1">Whole Body</tissue>
    </source>
</reference>